<keyword evidence="2" id="KW-0808">Transferase</keyword>
<keyword evidence="2" id="KW-0489">Methyltransferase</keyword>
<dbReference type="InterPro" id="IPR029063">
    <property type="entry name" value="SAM-dependent_MTases_sf"/>
</dbReference>
<dbReference type="Pfam" id="PF13847">
    <property type="entry name" value="Methyltransf_31"/>
    <property type="match status" value="1"/>
</dbReference>
<dbReference type="HOGENOM" id="CLU_1052644_0_0_6"/>
<reference evidence="2 3" key="1">
    <citation type="journal article" date="2009" name="Stand. Genomic Sci.">
        <title>Complete genome sequence of Kangiella koreensis type strain (SW-125).</title>
        <authorList>
            <person name="Han C."/>
            <person name="Sikorski J."/>
            <person name="Lapidus A."/>
            <person name="Nolan M."/>
            <person name="Glavina Del Rio T."/>
            <person name="Tice H."/>
            <person name="Cheng J.F."/>
            <person name="Lucas S."/>
            <person name="Chen F."/>
            <person name="Copeland A."/>
            <person name="Ivanova N."/>
            <person name="Mavromatis K."/>
            <person name="Ovchinnikova G."/>
            <person name="Pati A."/>
            <person name="Bruce D."/>
            <person name="Goodwin L."/>
            <person name="Pitluck S."/>
            <person name="Chen A."/>
            <person name="Palaniappan K."/>
            <person name="Land M."/>
            <person name="Hauser L."/>
            <person name="Chang Y.J."/>
            <person name="Jeffries C.D."/>
            <person name="Chain P."/>
            <person name="Saunders E."/>
            <person name="Brettin T."/>
            <person name="Goker M."/>
            <person name="Tindall B.J."/>
            <person name="Bristow J."/>
            <person name="Eisen J.A."/>
            <person name="Markowitz V."/>
            <person name="Hugenholtz P."/>
            <person name="Kyrpides N.C."/>
            <person name="Klenk H.P."/>
            <person name="Detter J.C."/>
        </authorList>
    </citation>
    <scope>NUCLEOTIDE SEQUENCE [LARGE SCALE GENOMIC DNA]</scope>
    <source>
        <strain evidence="3">DSM 16069 / KCTC 12182 / SW-125</strain>
    </source>
</reference>
<organism evidence="2 3">
    <name type="scientific">Kangiella koreensis (strain DSM 16069 / JCM 12317 / KCTC 12182 / SW-125)</name>
    <dbReference type="NCBI Taxonomy" id="523791"/>
    <lineage>
        <taxon>Bacteria</taxon>
        <taxon>Pseudomonadati</taxon>
        <taxon>Pseudomonadota</taxon>
        <taxon>Gammaproteobacteria</taxon>
        <taxon>Kangiellales</taxon>
        <taxon>Kangiellaceae</taxon>
        <taxon>Kangiella</taxon>
    </lineage>
</organism>
<dbReference type="GO" id="GO:0032259">
    <property type="term" value="P:methylation"/>
    <property type="evidence" value="ECO:0007669"/>
    <property type="project" value="UniProtKB-KW"/>
</dbReference>
<gene>
    <name evidence="2" type="ordered locus">Kkor_1368</name>
</gene>
<dbReference type="SUPFAM" id="SSF53335">
    <property type="entry name" value="S-adenosyl-L-methionine-dependent methyltransferases"/>
    <property type="match status" value="1"/>
</dbReference>
<dbReference type="CDD" id="cd02440">
    <property type="entry name" value="AdoMet_MTases"/>
    <property type="match status" value="1"/>
</dbReference>
<dbReference type="Proteomes" id="UP000001231">
    <property type="component" value="Chromosome"/>
</dbReference>
<sequence length="260" mass="30119">MNFQEVESVKQSLELGSHRLIDFLPYLYQDFSELGSNTGYMMQLIDELQKDELGKRVLDLCCGKGVTLISLAKHYGWHGIGVDVVEDFIQQAKIDAISQRVKSQAEFVRQNMADFLKQNTELFDVIVFPACTDVLGDRVESLDILSKHINDDGFILVESDYKSHSFNIGSGVELTKNMDDVIAESKLQSTRKIIWEQKILIDIYRRDTQRLTTRVNELKVKQPEIKRELEQFIEQRNEHLQHYMDNEVARASWLLSKQAF</sequence>
<evidence type="ECO:0000313" key="2">
    <source>
        <dbReference type="EMBL" id="ACV26781.1"/>
    </source>
</evidence>
<dbReference type="AlphaFoldDB" id="C7RBY9"/>
<keyword evidence="3" id="KW-1185">Reference proteome</keyword>
<evidence type="ECO:0000313" key="3">
    <source>
        <dbReference type="Proteomes" id="UP000001231"/>
    </source>
</evidence>
<name>C7RBY9_KANKD</name>
<feature type="domain" description="Methyltransferase" evidence="1">
    <location>
        <begin position="54"/>
        <end position="177"/>
    </location>
</feature>
<dbReference type="RefSeq" id="WP_012801295.1">
    <property type="nucleotide sequence ID" value="NC_013166.1"/>
</dbReference>
<dbReference type="OrthoDB" id="9792690at2"/>
<proteinExistence type="predicted"/>
<evidence type="ECO:0000259" key="1">
    <source>
        <dbReference type="Pfam" id="PF13847"/>
    </source>
</evidence>
<dbReference type="Gene3D" id="3.40.50.150">
    <property type="entry name" value="Vaccinia Virus protein VP39"/>
    <property type="match status" value="1"/>
</dbReference>
<accession>C7RBY9</accession>
<dbReference type="EMBL" id="CP001707">
    <property type="protein sequence ID" value="ACV26781.1"/>
    <property type="molecule type" value="Genomic_DNA"/>
</dbReference>
<dbReference type="GO" id="GO:0008168">
    <property type="term" value="F:methyltransferase activity"/>
    <property type="evidence" value="ECO:0007669"/>
    <property type="project" value="UniProtKB-KW"/>
</dbReference>
<dbReference type="eggNOG" id="COG2890">
    <property type="taxonomic scope" value="Bacteria"/>
</dbReference>
<dbReference type="InterPro" id="IPR025714">
    <property type="entry name" value="Methyltranfer_dom"/>
</dbReference>
<dbReference type="InParanoid" id="C7RBY9"/>
<dbReference type="KEGG" id="kko:Kkor_1368"/>
<protein>
    <submittedName>
        <fullName evidence="2">Methyltransferase type 12</fullName>
    </submittedName>
</protein>